<comment type="caution">
    <text evidence="1">The sequence shown here is derived from an EMBL/GenBank/DDBJ whole genome shotgun (WGS) entry which is preliminary data.</text>
</comment>
<gene>
    <name evidence="1" type="ORF">Zm00014a_018100</name>
</gene>
<dbReference type="Proteomes" id="UP000251960">
    <property type="component" value="Chromosome 3"/>
</dbReference>
<organism evidence="1">
    <name type="scientific">Zea mays</name>
    <name type="common">Maize</name>
    <dbReference type="NCBI Taxonomy" id="4577"/>
    <lineage>
        <taxon>Eukaryota</taxon>
        <taxon>Viridiplantae</taxon>
        <taxon>Streptophyta</taxon>
        <taxon>Embryophyta</taxon>
        <taxon>Tracheophyta</taxon>
        <taxon>Spermatophyta</taxon>
        <taxon>Magnoliopsida</taxon>
        <taxon>Liliopsida</taxon>
        <taxon>Poales</taxon>
        <taxon>Poaceae</taxon>
        <taxon>PACMAD clade</taxon>
        <taxon>Panicoideae</taxon>
        <taxon>Andropogonodae</taxon>
        <taxon>Andropogoneae</taxon>
        <taxon>Tripsacinae</taxon>
        <taxon>Zea</taxon>
    </lineage>
</organism>
<dbReference type="EMBL" id="NCVQ01000004">
    <property type="protein sequence ID" value="PWZ30570.1"/>
    <property type="molecule type" value="Genomic_DNA"/>
</dbReference>
<reference evidence="1" key="1">
    <citation type="journal article" date="2018" name="Nat. Genet.">
        <title>Extensive intraspecific gene order and gene structural variations between Mo17 and other maize genomes.</title>
        <authorList>
            <person name="Sun S."/>
            <person name="Zhou Y."/>
            <person name="Chen J."/>
            <person name="Shi J."/>
            <person name="Zhao H."/>
            <person name="Zhao H."/>
            <person name="Song W."/>
            <person name="Zhang M."/>
            <person name="Cui Y."/>
            <person name="Dong X."/>
            <person name="Liu H."/>
            <person name="Ma X."/>
            <person name="Jiao Y."/>
            <person name="Wang B."/>
            <person name="Wei X."/>
            <person name="Stein J.C."/>
            <person name="Glaubitz J.C."/>
            <person name="Lu F."/>
            <person name="Yu G."/>
            <person name="Liang C."/>
            <person name="Fengler K."/>
            <person name="Li B."/>
            <person name="Rafalski A."/>
            <person name="Schnable P.S."/>
            <person name="Ware D.H."/>
            <person name="Buckler E.S."/>
            <person name="Lai J."/>
        </authorList>
    </citation>
    <scope>NUCLEOTIDE SEQUENCE [LARGE SCALE GENOMIC DNA]</scope>
    <source>
        <tissue evidence="1">Seedling</tissue>
    </source>
</reference>
<sequence>MTIPQFTIPQF</sequence>
<proteinExistence type="predicted"/>
<name>A0A3L6FC79_MAIZE</name>
<protein>
    <submittedName>
        <fullName evidence="1">Uncharacterized protein</fullName>
    </submittedName>
</protein>
<evidence type="ECO:0000313" key="1">
    <source>
        <dbReference type="EMBL" id="PWZ30570.1"/>
    </source>
</evidence>
<accession>A0A3L6FC79</accession>